<evidence type="ECO:0000313" key="2">
    <source>
        <dbReference type="Proteomes" id="UP000318578"/>
    </source>
</evidence>
<evidence type="ECO:0000313" key="1">
    <source>
        <dbReference type="EMBL" id="TVT17789.1"/>
    </source>
</evidence>
<gene>
    <name evidence="1" type="ORF">FNH06_30060</name>
</gene>
<reference evidence="1 2" key="1">
    <citation type="submission" date="2019-07" db="EMBL/GenBank/DDBJ databases">
        <title>New species of Amycolatopsis and Streptomyces.</title>
        <authorList>
            <person name="Duangmal K."/>
            <person name="Teo W.F.A."/>
            <person name="Lipun K."/>
        </authorList>
    </citation>
    <scope>NUCLEOTIDE SEQUENCE [LARGE SCALE GENOMIC DNA]</scope>
    <source>
        <strain evidence="1 2">JCM 30562</strain>
    </source>
</reference>
<accession>A0A558A0K5</accession>
<protein>
    <submittedName>
        <fullName evidence="1">Uncharacterized protein</fullName>
    </submittedName>
</protein>
<proteinExistence type="predicted"/>
<name>A0A558A0K5_9PSEU</name>
<dbReference type="AlphaFoldDB" id="A0A558A0K5"/>
<dbReference type="RefSeq" id="WP_144643313.1">
    <property type="nucleotide sequence ID" value="NZ_BNAX01000037.1"/>
</dbReference>
<dbReference type="EMBL" id="VJZA01000072">
    <property type="protein sequence ID" value="TVT17789.1"/>
    <property type="molecule type" value="Genomic_DNA"/>
</dbReference>
<dbReference type="Proteomes" id="UP000318578">
    <property type="component" value="Unassembled WGS sequence"/>
</dbReference>
<organism evidence="1 2">
    <name type="scientific">Amycolatopsis acidiphila</name>
    <dbReference type="NCBI Taxonomy" id="715473"/>
    <lineage>
        <taxon>Bacteria</taxon>
        <taxon>Bacillati</taxon>
        <taxon>Actinomycetota</taxon>
        <taxon>Actinomycetes</taxon>
        <taxon>Pseudonocardiales</taxon>
        <taxon>Pseudonocardiaceae</taxon>
        <taxon>Amycolatopsis</taxon>
    </lineage>
</organism>
<comment type="caution">
    <text evidence="1">The sequence shown here is derived from an EMBL/GenBank/DDBJ whole genome shotgun (WGS) entry which is preliminary data.</text>
</comment>
<sequence>MIQVVIQASCDLDEDLGDLVRVWWIVPHTVNPDLRHAGSGLVLPLLWFSHEKSPPCRDGSLITQVGTRILLFASKAADADLDLSLRIIRQHPDVFSSEEDAAGGLLPVQRTRARVAQV</sequence>
<dbReference type="OrthoDB" id="9835094at2"/>
<keyword evidence="2" id="KW-1185">Reference proteome</keyword>